<reference evidence="1 2" key="3">
    <citation type="journal article" date="2006" name="Nature">
        <title>Human chromosome 11 DNA sequence and analysis including novel gene identification.</title>
        <authorList>
            <person name="Taylor T.D."/>
            <person name="Noguchi H."/>
            <person name="Totoki Y."/>
            <person name="Toyoda A."/>
            <person name="Kuroki Y."/>
            <person name="Dewar K."/>
            <person name="Lloyd C."/>
            <person name="Itoh T."/>
            <person name="Takeda T."/>
            <person name="Kim D.W."/>
            <person name="She X."/>
            <person name="Barlow K.F."/>
            <person name="Bloom T."/>
            <person name="Bruford E."/>
            <person name="Chang J.L."/>
            <person name="Cuomo C.A."/>
            <person name="Eichler E."/>
            <person name="FitzGerald M.G."/>
            <person name="Jaffe D.B."/>
            <person name="LaButti K."/>
            <person name="Nicol R."/>
            <person name="Park H.S."/>
            <person name="Seaman C."/>
            <person name="Sougnez C."/>
            <person name="Yang X."/>
            <person name="Zimmer A.R."/>
            <person name="Zody M.C."/>
            <person name="Birren B.W."/>
            <person name="Nusbaum C."/>
            <person name="Fujiyama A."/>
            <person name="Hattori M."/>
            <person name="Rogers J."/>
            <person name="Lander E.S."/>
            <person name="Sakaki Y."/>
        </authorList>
    </citation>
    <scope>NUCLEOTIDE SEQUENCE [LARGE SCALE GENOMIC DNA]</scope>
</reference>
<reference evidence="1" key="4">
    <citation type="submission" date="2025-08" db="UniProtKB">
        <authorList>
            <consortium name="Ensembl"/>
        </authorList>
    </citation>
    <scope>IDENTIFICATION</scope>
</reference>
<evidence type="ECO:0000313" key="2">
    <source>
        <dbReference type="Proteomes" id="UP000005640"/>
    </source>
</evidence>
<name>A0A2R8YCL7_HUMAN</name>
<reference evidence="1" key="5">
    <citation type="submission" date="2025-09" db="UniProtKB">
        <authorList>
            <consortium name="Ensembl"/>
        </authorList>
    </citation>
    <scope>IDENTIFICATION</scope>
</reference>
<keyword evidence="3" id="KW-1267">Proteomics identification</keyword>
<accession>A0A2R8YCL7</accession>
<dbReference type="ExpressionAtlas" id="A0A2R8YCL7">
    <property type="expression patterns" value="baseline and differential"/>
</dbReference>
<dbReference type="AlphaFoldDB" id="A0A2R8YCL7"/>
<dbReference type="EMBL" id="AL133330">
    <property type="status" value="NOT_ANNOTATED_CDS"/>
    <property type="molecule type" value="Genomic_DNA"/>
</dbReference>
<organism evidence="1 2">
    <name type="scientific">Homo sapiens</name>
    <name type="common">Human</name>
    <dbReference type="NCBI Taxonomy" id="9606"/>
    <lineage>
        <taxon>Eukaryota</taxon>
        <taxon>Metazoa</taxon>
        <taxon>Chordata</taxon>
        <taxon>Craniata</taxon>
        <taxon>Vertebrata</taxon>
        <taxon>Euteleostomi</taxon>
        <taxon>Mammalia</taxon>
        <taxon>Eutheria</taxon>
        <taxon>Euarchontoglires</taxon>
        <taxon>Primates</taxon>
        <taxon>Haplorrhini</taxon>
        <taxon>Catarrhini</taxon>
        <taxon>Hominidae</taxon>
        <taxon>Homo</taxon>
    </lineage>
</organism>
<dbReference type="ChiTaRS" id="SLC1A2">
    <property type="organism name" value="human"/>
</dbReference>
<dbReference type="Bgee" id="ENSG00000110436">
    <property type="expression patterns" value="Expressed in endothelial cell and 177 other cell types or tissues"/>
</dbReference>
<evidence type="ECO:0000313" key="1">
    <source>
        <dbReference type="Ensembl" id="ENSP00000493765.1"/>
    </source>
</evidence>
<feature type="non-terminal residue" evidence="1">
    <location>
        <position position="55"/>
    </location>
</feature>
<gene>
    <name evidence="1" type="primary">SLC1A2</name>
</gene>
<sequence length="55" mass="5877">MGWVCLPVSLGGDLVSSSRAISGHLYLPSTSPDPEAWGQGGEVRCQQWKDSANNM</sequence>
<evidence type="ECO:0007829" key="3">
    <source>
        <dbReference type="PeptideAtlas" id="A0A2R8YCL7"/>
    </source>
</evidence>
<proteinExistence type="evidence at protein level"/>
<dbReference type="Ensembl" id="ENST00000643401.1">
    <property type="protein sequence ID" value="ENSP00000493765.1"/>
    <property type="gene ID" value="ENSG00000110436.13"/>
</dbReference>
<dbReference type="HGNC" id="HGNC:10940">
    <property type="gene designation" value="SLC1A2"/>
</dbReference>
<dbReference type="Antibodypedia" id="2179">
    <property type="antibodies" value="327 antibodies from 34 providers"/>
</dbReference>
<reference evidence="1 2" key="1">
    <citation type="journal article" date="2001" name="Nature">
        <title>Initial sequencing and analysis of the human genome.</title>
        <authorList>
            <consortium name="International Human Genome Sequencing Consortium"/>
            <person name="Lander E.S."/>
            <person name="Linton L.M."/>
            <person name="Birren B."/>
            <person name="Nusbaum C."/>
            <person name="Zody M.C."/>
            <person name="Baldwin J."/>
            <person name="Devon K."/>
            <person name="Dewar K."/>
            <person name="Doyle M."/>
            <person name="FitzHugh W."/>
            <person name="Funke R."/>
            <person name="Gage D."/>
            <person name="Harris K."/>
            <person name="Heaford A."/>
            <person name="Howland J."/>
            <person name="Kann L."/>
            <person name="Lehoczky J."/>
            <person name="LeVine R."/>
            <person name="McEwan P."/>
            <person name="McKernan K."/>
            <person name="Meldrim J."/>
            <person name="Mesirov J.P."/>
            <person name="Miranda C."/>
            <person name="Morris W."/>
            <person name="Naylor J."/>
            <person name="Raymond C."/>
            <person name="Rosetti M."/>
            <person name="Santos R."/>
            <person name="Sheridan A."/>
            <person name="Sougnez C."/>
            <person name="Stange-Thomann N."/>
            <person name="Stojanovic N."/>
            <person name="Subramanian A."/>
            <person name="Wyman D."/>
            <person name="Rogers J."/>
            <person name="Sulston J."/>
            <person name="Ainscough R."/>
            <person name="Beck S."/>
            <person name="Bentley D."/>
            <person name="Burton J."/>
            <person name="Clee C."/>
            <person name="Carter N."/>
            <person name="Coulson A."/>
            <person name="Deadman R."/>
            <person name="Deloukas P."/>
            <person name="Dunham A."/>
            <person name="Dunham I."/>
            <person name="Durbin R."/>
            <person name="French L."/>
            <person name="Grafham D."/>
            <person name="Gregory S."/>
            <person name="Hubbard T."/>
            <person name="Humphray S."/>
            <person name="Hunt A."/>
            <person name="Jones M."/>
            <person name="Lloyd C."/>
            <person name="McMurray A."/>
            <person name="Matthews L."/>
            <person name="Mercer S."/>
            <person name="Milne S."/>
            <person name="Mullikin J.C."/>
            <person name="Mungall A."/>
            <person name="Plumb R."/>
            <person name="Ross M."/>
            <person name="Shownkeen R."/>
            <person name="Sims S."/>
            <person name="Waterston R.H."/>
            <person name="Wilson R.K."/>
            <person name="Hillier L.W."/>
            <person name="McPherson J.D."/>
            <person name="Marra M.A."/>
            <person name="Mardis E.R."/>
            <person name="Fulton L.A."/>
            <person name="Chinwalla A.T."/>
            <person name="Pepin K.H."/>
            <person name="Gish W.R."/>
            <person name="Chissoe S.L."/>
            <person name="Wendl M.C."/>
            <person name="Delehaunty K.D."/>
            <person name="Miner T.L."/>
            <person name="Delehaunty A."/>
            <person name="Kramer J.B."/>
            <person name="Cook L.L."/>
            <person name="Fulton R.S."/>
            <person name="Johnson D.L."/>
            <person name="Minx P.J."/>
            <person name="Clifton S.W."/>
            <person name="Hawkins T."/>
            <person name="Branscomb E."/>
            <person name="Predki P."/>
            <person name="Richardson P."/>
            <person name="Wenning S."/>
            <person name="Slezak T."/>
            <person name="Doggett N."/>
            <person name="Cheng J.F."/>
            <person name="Olsen A."/>
            <person name="Lucas S."/>
            <person name="Elkin C."/>
            <person name="Uberbacher E."/>
            <person name="Frazier M."/>
            <person name="Gibbs R.A."/>
            <person name="Muzny D.M."/>
            <person name="Scherer S.E."/>
            <person name="Bouck J.B."/>
            <person name="Sodergren E.J."/>
            <person name="Worley K.C."/>
            <person name="Rives C.M."/>
            <person name="Gorrell J.H."/>
            <person name="Metzker M.L."/>
            <person name="Naylor S.L."/>
            <person name="Kucherlapati R.S."/>
            <person name="Nelson D.L."/>
            <person name="Weinstock G.M."/>
            <person name="Sakaki Y."/>
            <person name="Fujiyama A."/>
            <person name="Hattori M."/>
            <person name="Yada T."/>
            <person name="Toyoda A."/>
            <person name="Itoh T."/>
            <person name="Kawagoe C."/>
            <person name="Watanabe H."/>
            <person name="Totoki Y."/>
            <person name="Taylor T."/>
            <person name="Weissenbach J."/>
            <person name="Heilig R."/>
            <person name="Saurin W."/>
            <person name="Artiguenave F."/>
            <person name="Brottier P."/>
            <person name="Bruls T."/>
            <person name="Pelletier E."/>
            <person name="Robert C."/>
            <person name="Wincker P."/>
            <person name="Smith D.R."/>
            <person name="Doucette-Stamm L."/>
            <person name="Rubenfield M."/>
            <person name="Weinstock K."/>
            <person name="Lee H.M."/>
            <person name="Dubois J."/>
            <person name="Rosenthal A."/>
            <person name="Platzer M."/>
            <person name="Nyakatura G."/>
            <person name="Taudien S."/>
            <person name="Rump A."/>
            <person name="Yang H."/>
            <person name="Yu J."/>
            <person name="Wang J."/>
            <person name="Huang G."/>
            <person name="Gu J."/>
            <person name="Hood L."/>
            <person name="Rowen L."/>
            <person name="Madan A."/>
            <person name="Qin S."/>
            <person name="Davis R.W."/>
            <person name="Federspiel N.A."/>
            <person name="Abola A.P."/>
            <person name="Proctor M.J."/>
            <person name="Myers R.M."/>
            <person name="Schmutz J."/>
            <person name="Dickson M."/>
            <person name="Grimwood J."/>
            <person name="Cox D.R."/>
            <person name="Olson M.V."/>
            <person name="Kaul R."/>
            <person name="Raymond C."/>
            <person name="Shimizu N."/>
            <person name="Kawasaki K."/>
            <person name="Minoshima S."/>
            <person name="Evans G.A."/>
            <person name="Athanasiou M."/>
            <person name="Schultz R."/>
            <person name="Roe B.A."/>
            <person name="Chen F."/>
            <person name="Pan H."/>
            <person name="Ramser J."/>
            <person name="Lehrach H."/>
            <person name="Reinhardt R."/>
            <person name="McCombie W.R."/>
            <person name="de la Bastide M."/>
            <person name="Dedhia N."/>
            <person name="Blocker H."/>
            <person name="Hornischer K."/>
            <person name="Nordsiek G."/>
            <person name="Agarwala R."/>
            <person name="Aravind L."/>
            <person name="Bailey J.A."/>
            <person name="Bateman A."/>
            <person name="Batzoglou S."/>
            <person name="Birney E."/>
            <person name="Bork P."/>
            <person name="Brown D.G."/>
            <person name="Burge C.B."/>
            <person name="Cerutti L."/>
            <person name="Chen H.C."/>
            <person name="Church D."/>
            <person name="Clamp M."/>
            <person name="Copley R.R."/>
            <person name="Doerks T."/>
            <person name="Eddy S.R."/>
            <person name="Eichler E.E."/>
            <person name="Furey T.S."/>
            <person name="Galagan J."/>
            <person name="Gilbert J.G."/>
            <person name="Harmon C."/>
            <person name="Hayashizaki Y."/>
            <person name="Haussler D."/>
            <person name="Hermjakob H."/>
            <person name="Hokamp K."/>
            <person name="Jang W."/>
            <person name="Johnson L.S."/>
            <person name="Jones T.A."/>
            <person name="Kasif S."/>
            <person name="Kaspryzk A."/>
            <person name="Kennedy S."/>
            <person name="Kent W.J."/>
            <person name="Kitts P."/>
            <person name="Koonin E.V."/>
            <person name="Korf I."/>
            <person name="Kulp D."/>
            <person name="Lancet D."/>
            <person name="Lowe T.M."/>
            <person name="McLysaght A."/>
            <person name="Mikkelsen T."/>
            <person name="Moran J.V."/>
            <person name="Mulder N."/>
            <person name="Pollara V.J."/>
            <person name="Ponting C.P."/>
            <person name="Schuler G."/>
            <person name="Schultz J."/>
            <person name="Slater G."/>
            <person name="Smit A.F."/>
            <person name="Stupka E."/>
            <person name="Szustakowski J."/>
            <person name="Thierry-Mieg D."/>
            <person name="Thierry-Mieg J."/>
            <person name="Wagner L."/>
            <person name="Wallis J."/>
            <person name="Wheeler R."/>
            <person name="Williams A."/>
            <person name="Wolf Y.I."/>
            <person name="Wolfe K.H."/>
            <person name="Yang S.P."/>
            <person name="Yeh R.F."/>
            <person name="Collins F."/>
            <person name="Guyer M.S."/>
            <person name="Peterson J."/>
            <person name="Felsenfeld A."/>
            <person name="Wetterstrand K.A."/>
            <person name="Patrinos A."/>
            <person name="Morgan M.J."/>
            <person name="de Jong P."/>
            <person name="Catanese J.J."/>
            <person name="Osoegawa K."/>
            <person name="Shizuya H."/>
            <person name="Choi S."/>
            <person name="Chen Y.J."/>
        </authorList>
    </citation>
    <scope>NUCLEOTIDE SEQUENCE [LARGE SCALE GENOMIC DNA]</scope>
</reference>
<dbReference type="VEuPathDB" id="HostDB:ENSG00000110436"/>
<dbReference type="EMBL" id="KF455366">
    <property type="status" value="NOT_ANNOTATED_CDS"/>
    <property type="molecule type" value="Genomic_DNA"/>
</dbReference>
<dbReference type="OpenTargets" id="ENSG00000110436"/>
<reference evidence="1 2" key="2">
    <citation type="journal article" date="2004" name="Nature">
        <title>Finishing the euchromatic sequence of the human genome.</title>
        <authorList>
            <consortium name="International Human Genome Sequencing Consortium"/>
        </authorList>
    </citation>
    <scope>NUCLEOTIDE SEQUENCE [LARGE SCALE GENOMIC DNA]</scope>
</reference>
<dbReference type="GeneTree" id="ENSGT00940000155379"/>
<keyword evidence="2" id="KW-1185">Reference proteome</keyword>
<dbReference type="EMBL" id="KF455367">
    <property type="status" value="NOT_ANNOTATED_CDS"/>
    <property type="molecule type" value="Genomic_DNA"/>
</dbReference>
<dbReference type="EMBL" id="AC090625">
    <property type="status" value="NOT_ANNOTATED_CDS"/>
    <property type="molecule type" value="Genomic_DNA"/>
</dbReference>
<dbReference type="Ensembl" id="ENST00000643401.1">
    <property type="protein sequence ID" value="ENSP00000493765.1"/>
    <property type="gene ID" value="ENSG00000110436.14"/>
</dbReference>
<protein>
    <submittedName>
        <fullName evidence="1">Solute carrier family 1 member 2</fullName>
    </submittedName>
</protein>
<dbReference type="Proteomes" id="UP000005640">
    <property type="component" value="Chromosome 11"/>
</dbReference>
<dbReference type="OrthoDB" id="5877963at2759"/>